<evidence type="ECO:0000313" key="1">
    <source>
        <dbReference type="EMBL" id="CAA9349900.1"/>
    </source>
</evidence>
<dbReference type="AlphaFoldDB" id="A0A6J4M4B2"/>
<feature type="non-terminal residue" evidence="1">
    <location>
        <position position="46"/>
    </location>
</feature>
<feature type="non-terminal residue" evidence="1">
    <location>
        <position position="1"/>
    </location>
</feature>
<sequence length="46" mass="4899">CLSRLVARGCLALVHGPPSGGASSARWRWSVCPLYADAGRSARPWC</sequence>
<organism evidence="1">
    <name type="scientific">uncultured Frankineae bacterium</name>
    <dbReference type="NCBI Taxonomy" id="437475"/>
    <lineage>
        <taxon>Bacteria</taxon>
        <taxon>Bacillati</taxon>
        <taxon>Actinomycetota</taxon>
        <taxon>Actinomycetes</taxon>
        <taxon>Frankiales</taxon>
        <taxon>environmental samples</taxon>
    </lineage>
</organism>
<name>A0A6J4M4B2_9ACTN</name>
<protein>
    <submittedName>
        <fullName evidence="1">Uncharacterized protein</fullName>
    </submittedName>
</protein>
<proteinExistence type="predicted"/>
<reference evidence="1" key="1">
    <citation type="submission" date="2020-02" db="EMBL/GenBank/DDBJ databases">
        <authorList>
            <person name="Meier V. D."/>
        </authorList>
    </citation>
    <scope>NUCLEOTIDE SEQUENCE</scope>
    <source>
        <strain evidence="1">AVDCRST_MAG07</strain>
    </source>
</reference>
<dbReference type="EMBL" id="CADCUB010000141">
    <property type="protein sequence ID" value="CAA9349900.1"/>
    <property type="molecule type" value="Genomic_DNA"/>
</dbReference>
<accession>A0A6J4M4B2</accession>
<gene>
    <name evidence="1" type="ORF">AVDCRST_MAG07-2908</name>
</gene>